<evidence type="ECO:0000313" key="5">
    <source>
        <dbReference type="Proteomes" id="UP000762676"/>
    </source>
</evidence>
<feature type="domain" description="Apextrin C-terminal" evidence="3">
    <location>
        <begin position="322"/>
        <end position="523"/>
    </location>
</feature>
<keyword evidence="2" id="KW-0732">Signal</keyword>
<keyword evidence="5" id="KW-1185">Reference proteome</keyword>
<gene>
    <name evidence="4" type="ORF">ElyMa_001870200</name>
</gene>
<comment type="caution">
    <text evidence="4">The sequence shown here is derived from an EMBL/GenBank/DDBJ whole genome shotgun (WGS) entry which is preliminary data.</text>
</comment>
<dbReference type="AlphaFoldDB" id="A0AAV4EPK1"/>
<feature type="region of interest" description="Disordered" evidence="1">
    <location>
        <begin position="189"/>
        <end position="208"/>
    </location>
</feature>
<proteinExistence type="predicted"/>
<dbReference type="InterPro" id="IPR031569">
    <property type="entry name" value="ApeC"/>
</dbReference>
<dbReference type="PANTHER" id="PTHR19324:SF33">
    <property type="entry name" value="MUCIN-5AC"/>
    <property type="match status" value="1"/>
</dbReference>
<organism evidence="4 5">
    <name type="scientific">Elysia marginata</name>
    <dbReference type="NCBI Taxonomy" id="1093978"/>
    <lineage>
        <taxon>Eukaryota</taxon>
        <taxon>Metazoa</taxon>
        <taxon>Spiralia</taxon>
        <taxon>Lophotrochozoa</taxon>
        <taxon>Mollusca</taxon>
        <taxon>Gastropoda</taxon>
        <taxon>Heterobranchia</taxon>
        <taxon>Euthyneura</taxon>
        <taxon>Panpulmonata</taxon>
        <taxon>Sacoglossa</taxon>
        <taxon>Placobranchoidea</taxon>
        <taxon>Plakobranchidae</taxon>
        <taxon>Elysia</taxon>
    </lineage>
</organism>
<evidence type="ECO:0000256" key="2">
    <source>
        <dbReference type="SAM" id="SignalP"/>
    </source>
</evidence>
<dbReference type="Pfam" id="PF16977">
    <property type="entry name" value="ApeC"/>
    <property type="match status" value="1"/>
</dbReference>
<dbReference type="PANTHER" id="PTHR19324">
    <property type="entry name" value="PERFORIN-LIKE PROTEIN 1"/>
    <property type="match status" value="1"/>
</dbReference>
<feature type="compositionally biased region" description="Acidic residues" evidence="1">
    <location>
        <begin position="197"/>
        <end position="208"/>
    </location>
</feature>
<dbReference type="Proteomes" id="UP000762676">
    <property type="component" value="Unassembled WGS sequence"/>
</dbReference>
<feature type="signal peptide" evidence="2">
    <location>
        <begin position="1"/>
        <end position="20"/>
    </location>
</feature>
<dbReference type="EMBL" id="BMAT01003789">
    <property type="protein sequence ID" value="GFR62358.1"/>
    <property type="molecule type" value="Genomic_DNA"/>
</dbReference>
<feature type="chain" id="PRO_5043674507" evidence="2">
    <location>
        <begin position="21"/>
        <end position="524"/>
    </location>
</feature>
<evidence type="ECO:0000259" key="3">
    <source>
        <dbReference type="Pfam" id="PF16977"/>
    </source>
</evidence>
<reference evidence="4 5" key="1">
    <citation type="journal article" date="2021" name="Elife">
        <title>Chloroplast acquisition without the gene transfer in kleptoplastic sea slugs, Plakobranchus ocellatus.</title>
        <authorList>
            <person name="Maeda T."/>
            <person name="Takahashi S."/>
            <person name="Yoshida T."/>
            <person name="Shimamura S."/>
            <person name="Takaki Y."/>
            <person name="Nagai Y."/>
            <person name="Toyoda A."/>
            <person name="Suzuki Y."/>
            <person name="Arimoto A."/>
            <person name="Ishii H."/>
            <person name="Satoh N."/>
            <person name="Nishiyama T."/>
            <person name="Hasebe M."/>
            <person name="Maruyama T."/>
            <person name="Minagawa J."/>
            <person name="Obokata J."/>
            <person name="Shigenobu S."/>
        </authorList>
    </citation>
    <scope>NUCLEOTIDE SEQUENCE [LARGE SCALE GENOMIC DNA]</scope>
</reference>
<protein>
    <submittedName>
        <fullName evidence="4">MACPF domain-containing protein 2</fullName>
    </submittedName>
</protein>
<name>A0AAV4EPK1_9GAST</name>
<sequence length="524" mass="59027">MASATLLLCLLFILPGQVFGFVFELTSSRKELNFLYEETLQIECSFNPQHSDHDSEILSIQEIHIIKRDDSKRWTEVAKLQLNGYLTTSDNNLQAYGEIGSSVNVTFLKVIWEKATPEELAMYRCDVVALDENFDYDIYKSNFLTIFKHNVTTEELLDLSQRQLDNLQLEFNKFKKSTAKKMAQLEKSVHELKNESESGDDSADDDVPSIDVDQLKEEILTSVLTNVSLELENMTCSRLSSCMLSQLEFLGDLDEFEEKTTITDGTTTSVTTTSATTPTTTLLTTLLTTTPPTTTTTLPPTTTTLPPTTTTVATQKQLDIPWPTGPFALMRTSSGCPVTPKSPYWETGYNKYHTESVDENHDNVTTPNHLATPTMEEDQFGNHFLYMHFCVSLNRNPVNLRWPAGAYCINMAGSGCPAGFDSGYIDVDEEDDNFAGRHAGVLPVMLYYCCRNDGPADKAIILPNAKPFYLYRFGGQCQNVYNMEVTPERMLFDTENNQNEDVFENDIHPDGKNNDLVIELCYYS</sequence>
<evidence type="ECO:0000313" key="4">
    <source>
        <dbReference type="EMBL" id="GFR62358.1"/>
    </source>
</evidence>
<accession>A0AAV4EPK1</accession>
<evidence type="ECO:0000256" key="1">
    <source>
        <dbReference type="SAM" id="MobiDB-lite"/>
    </source>
</evidence>